<keyword evidence="3 8" id="KW-0808">Transferase</keyword>
<dbReference type="SUPFAM" id="SSF53383">
    <property type="entry name" value="PLP-dependent transferases"/>
    <property type="match status" value="1"/>
</dbReference>
<dbReference type="GO" id="GO:0001514">
    <property type="term" value="P:selenocysteine incorporation"/>
    <property type="evidence" value="ECO:0007669"/>
    <property type="project" value="UniProtKB-UniRule"/>
</dbReference>
<dbReference type="GO" id="GO:0004125">
    <property type="term" value="F:L-seryl-tRNA(Sec) selenium transferase activity"/>
    <property type="evidence" value="ECO:0007669"/>
    <property type="project" value="UniProtKB-UniRule"/>
</dbReference>
<dbReference type="InterPro" id="IPR015421">
    <property type="entry name" value="PyrdxlP-dep_Trfase_major"/>
</dbReference>
<dbReference type="InterPro" id="IPR004534">
    <property type="entry name" value="SelA_trans"/>
</dbReference>
<evidence type="ECO:0000256" key="1">
    <source>
        <dbReference type="ARBA" id="ARBA00001933"/>
    </source>
</evidence>
<dbReference type="GO" id="GO:0001717">
    <property type="term" value="P:conversion of seryl-tRNAsec to selenocys-tRNAsec"/>
    <property type="evidence" value="ECO:0007669"/>
    <property type="project" value="UniProtKB-UniRule"/>
</dbReference>
<comment type="subcellular location">
    <subcellularLocation>
        <location evidence="8">Cytoplasm</location>
    </subcellularLocation>
</comment>
<dbReference type="InterPro" id="IPR018319">
    <property type="entry name" value="SelA-like"/>
</dbReference>
<evidence type="ECO:0000256" key="3">
    <source>
        <dbReference type="ARBA" id="ARBA00022679"/>
    </source>
</evidence>
<dbReference type="HAMAP" id="MF_00423">
    <property type="entry name" value="SelA"/>
    <property type="match status" value="1"/>
</dbReference>
<dbReference type="AlphaFoldDB" id="A0A4R8M8H1"/>
<dbReference type="UniPathway" id="UPA00906">
    <property type="reaction ID" value="UER00896"/>
</dbReference>
<gene>
    <name evidence="8" type="primary">selA</name>
    <name evidence="11" type="ORF">C8D99_10463</name>
</gene>
<evidence type="ECO:0000259" key="10">
    <source>
        <dbReference type="Pfam" id="PF12390"/>
    </source>
</evidence>
<feature type="domain" description="L-seryl-tRNA selenium transferase N-terminal" evidence="10">
    <location>
        <begin position="11"/>
        <end position="50"/>
    </location>
</feature>
<dbReference type="InterPro" id="IPR025862">
    <property type="entry name" value="SelA_trans_N_dom"/>
</dbReference>
<keyword evidence="4 8" id="KW-0663">Pyridoxal phosphate</keyword>
<proteinExistence type="inferred from homology"/>
<evidence type="ECO:0000256" key="9">
    <source>
        <dbReference type="PIRSR" id="PIRSR618319-50"/>
    </source>
</evidence>
<dbReference type="Gene3D" id="3.40.640.10">
    <property type="entry name" value="Type I PLP-dependent aspartate aminotransferase-like (Major domain)"/>
    <property type="match status" value="1"/>
</dbReference>
<comment type="caution">
    <text evidence="11">The sequence shown here is derived from an EMBL/GenBank/DDBJ whole genome shotgun (WGS) entry which is preliminary data.</text>
</comment>
<dbReference type="Pfam" id="PF12390">
    <property type="entry name" value="Se-cys_synth_N"/>
    <property type="match status" value="1"/>
</dbReference>
<sequence length="467" mass="49765">MKAQNAEKNRLRSLPAMDSLLGMPDMEPFLESMGREAVKTVLGDAMDSLRKKILEGEGAEPSAESVLTLALPVLAARAGKSLRPVVNATGVVIHTNLGRSCLAPEARDAVLAVADRYSTLEYDISEGKRGHRSDHVEWLLKEITGADAGLVVNNNAGAVLLMLAGLCAGKEVIVSRGELVEIGGSFRIPDIMAFSGARLVEVGSTNRTHLKDYGNAVTENTAALLKVHPSNFRMEGFTSSVPREELNGLAKERGLLFLEDLGSGTLIDMAPFGLKGEPTVSSCLRAGVDLVTFSGDKMLGGPQIGGLAGKKEIVDRLRSYPLLRALRVDKMTLAAFEATLRLYLSGRHLRIPTLAMLNETGDSLRKKARRLSDKLKRILPAGTVSLTEADDAVGGGAFPAERLPGWAVGIVLESVGSAGTILSLLRTLPVPVIAGARDNVVLLHVRTLLPGDEERICDAFRAIASGR</sequence>
<dbReference type="Gene3D" id="3.90.1150.180">
    <property type="match status" value="1"/>
</dbReference>
<dbReference type="Proteomes" id="UP000295066">
    <property type="component" value="Unassembled WGS sequence"/>
</dbReference>
<keyword evidence="6 8" id="KW-0711">Selenium</keyword>
<dbReference type="PANTHER" id="PTHR32328:SF0">
    <property type="entry name" value="L-SERYL-TRNA(SEC) SELENIUM TRANSFERASE"/>
    <property type="match status" value="1"/>
</dbReference>
<dbReference type="NCBIfam" id="TIGR00474">
    <property type="entry name" value="selA"/>
    <property type="match status" value="1"/>
</dbReference>
<evidence type="ECO:0000256" key="4">
    <source>
        <dbReference type="ARBA" id="ARBA00022898"/>
    </source>
</evidence>
<feature type="modified residue" description="N6-(pyridoxal phosphate)lysine" evidence="8 9">
    <location>
        <position position="297"/>
    </location>
</feature>
<dbReference type="Pfam" id="PF03841">
    <property type="entry name" value="SelA"/>
    <property type="match status" value="1"/>
</dbReference>
<comment type="pathway">
    <text evidence="8">Aminoacyl-tRNA biosynthesis; selenocysteinyl-tRNA(Sec) biosynthesis; selenocysteinyl-tRNA(Sec) from L-seryl-tRNA(Sec) (bacterial route): step 1/1.</text>
</comment>
<evidence type="ECO:0000256" key="2">
    <source>
        <dbReference type="ARBA" id="ARBA00022490"/>
    </source>
</evidence>
<evidence type="ECO:0000256" key="6">
    <source>
        <dbReference type="ARBA" id="ARBA00023266"/>
    </source>
</evidence>
<evidence type="ECO:0000256" key="7">
    <source>
        <dbReference type="ARBA" id="ARBA00044507"/>
    </source>
</evidence>
<keyword evidence="5 8" id="KW-0648">Protein biosynthesis</keyword>
<reference evidence="11 12" key="1">
    <citation type="submission" date="2019-03" db="EMBL/GenBank/DDBJ databases">
        <title>Genomic Encyclopedia of Type Strains, Phase IV (KMG-IV): sequencing the most valuable type-strain genomes for metagenomic binning, comparative biology and taxonomic classification.</title>
        <authorList>
            <person name="Goeker M."/>
        </authorList>
    </citation>
    <scope>NUCLEOTIDE SEQUENCE [LARGE SCALE GENOMIC DNA]</scope>
    <source>
        <strain evidence="11 12">DSM 25964</strain>
    </source>
</reference>
<keyword evidence="12" id="KW-1185">Reference proteome</keyword>
<dbReference type="OrthoDB" id="9787096at2"/>
<comment type="similarity">
    <text evidence="7 8">Belongs to the SelA family.</text>
</comment>
<comment type="function">
    <text evidence="8">Converts seryl-tRNA(Sec) to selenocysteinyl-tRNA(Sec) required for selenoprotein biosynthesis.</text>
</comment>
<organism evidence="11 12">
    <name type="scientific">Aminivibrio pyruvatiphilus</name>
    <dbReference type="NCBI Taxonomy" id="1005740"/>
    <lineage>
        <taxon>Bacteria</taxon>
        <taxon>Thermotogati</taxon>
        <taxon>Synergistota</taxon>
        <taxon>Synergistia</taxon>
        <taxon>Synergistales</taxon>
        <taxon>Aminobacteriaceae</taxon>
        <taxon>Aminivibrio</taxon>
    </lineage>
</organism>
<dbReference type="PANTHER" id="PTHR32328">
    <property type="entry name" value="L-SERYL-TRNA(SEC) SELENIUM TRANSFERASE"/>
    <property type="match status" value="1"/>
</dbReference>
<dbReference type="InterPro" id="IPR015424">
    <property type="entry name" value="PyrdxlP-dep_Trfase"/>
</dbReference>
<dbReference type="EC" id="2.9.1.1" evidence="8"/>
<keyword evidence="2 8" id="KW-0963">Cytoplasm</keyword>
<dbReference type="GO" id="GO:0005737">
    <property type="term" value="C:cytoplasm"/>
    <property type="evidence" value="ECO:0007669"/>
    <property type="project" value="UniProtKB-SubCell"/>
</dbReference>
<accession>A0A4R8M8H1</accession>
<evidence type="ECO:0000256" key="5">
    <source>
        <dbReference type="ARBA" id="ARBA00022917"/>
    </source>
</evidence>
<name>A0A4R8M8H1_9BACT</name>
<comment type="catalytic activity">
    <reaction evidence="8">
        <text>L-seryl-tRNA(Sec) + selenophosphate + H(+) = L-selenocysteinyl-tRNA(Sec) + phosphate</text>
        <dbReference type="Rhea" id="RHEA:22728"/>
        <dbReference type="Rhea" id="RHEA-COMP:9742"/>
        <dbReference type="Rhea" id="RHEA-COMP:9743"/>
        <dbReference type="ChEBI" id="CHEBI:15378"/>
        <dbReference type="ChEBI" id="CHEBI:16144"/>
        <dbReference type="ChEBI" id="CHEBI:43474"/>
        <dbReference type="ChEBI" id="CHEBI:78533"/>
        <dbReference type="ChEBI" id="CHEBI:78573"/>
        <dbReference type="EC" id="2.9.1.1"/>
    </reaction>
</comment>
<evidence type="ECO:0000256" key="8">
    <source>
        <dbReference type="HAMAP-Rule" id="MF_00423"/>
    </source>
</evidence>
<evidence type="ECO:0000313" key="12">
    <source>
        <dbReference type="Proteomes" id="UP000295066"/>
    </source>
</evidence>
<protein>
    <recommendedName>
        <fullName evidence="8">L-seryl-tRNA(Sec) selenium transferase</fullName>
        <ecNumber evidence="8">2.9.1.1</ecNumber>
    </recommendedName>
    <alternativeName>
        <fullName evidence="8">Selenocysteine synthase</fullName>
        <shortName evidence="8">Sec synthase</shortName>
    </alternativeName>
    <alternativeName>
        <fullName evidence="8">Selenocysteinyl-tRNA(Sec) synthase</fullName>
    </alternativeName>
</protein>
<dbReference type="EMBL" id="SORI01000004">
    <property type="protein sequence ID" value="TDY61823.1"/>
    <property type="molecule type" value="Genomic_DNA"/>
</dbReference>
<evidence type="ECO:0000313" key="11">
    <source>
        <dbReference type="EMBL" id="TDY61823.1"/>
    </source>
</evidence>
<comment type="cofactor">
    <cofactor evidence="1 8 9">
        <name>pyridoxal 5'-phosphate</name>
        <dbReference type="ChEBI" id="CHEBI:597326"/>
    </cofactor>
</comment>
<dbReference type="RefSeq" id="WP_133956833.1">
    <property type="nucleotide sequence ID" value="NZ_SORI01000004.1"/>
</dbReference>